<comment type="caution">
    <text evidence="13">The sequence shown here is derived from an EMBL/GenBank/DDBJ whole genome shotgun (WGS) entry which is preliminary data.</text>
</comment>
<comment type="subcellular location">
    <subcellularLocation>
        <location evidence="10">Cytoplasm</location>
    </subcellularLocation>
</comment>
<proteinExistence type="inferred from homology"/>
<evidence type="ECO:0000256" key="10">
    <source>
        <dbReference type="HAMAP-Rule" id="MF_01820"/>
    </source>
</evidence>
<evidence type="ECO:0000256" key="4">
    <source>
        <dbReference type="ARBA" id="ARBA00022730"/>
    </source>
</evidence>
<dbReference type="SUPFAM" id="SSF52540">
    <property type="entry name" value="P-loop containing nucleoside triphosphate hydrolases"/>
    <property type="match status" value="1"/>
</dbReference>
<dbReference type="GO" id="GO:0005737">
    <property type="term" value="C:cytoplasm"/>
    <property type="evidence" value="ECO:0007669"/>
    <property type="project" value="UniProtKB-SubCell"/>
</dbReference>
<feature type="binding site" evidence="10">
    <location>
        <begin position="179"/>
        <end position="187"/>
    </location>
    <ligand>
        <name>GTP</name>
        <dbReference type="ChEBI" id="CHEBI:37565"/>
    </ligand>
</feature>
<dbReference type="InterPro" id="IPR030378">
    <property type="entry name" value="G_CP_dom"/>
</dbReference>
<evidence type="ECO:0000313" key="14">
    <source>
        <dbReference type="Proteomes" id="UP001165306"/>
    </source>
</evidence>
<comment type="function">
    <text evidence="10">One of several proteins that assist in the late maturation steps of the functional core of the 30S ribosomal subunit. Helps release RbfA from mature subunits. May play a role in the assembly of ribosomal proteins into the subunit. Circularly permuted GTPase that catalyzes slow GTP hydrolysis, GTPase activity is stimulated by the 30S ribosomal subunit.</text>
</comment>
<dbReference type="AlphaFoldDB" id="A0AA42BAW4"/>
<evidence type="ECO:0000256" key="9">
    <source>
        <dbReference type="ARBA" id="ARBA00023134"/>
    </source>
</evidence>
<sequence length="314" mass="34389">MRSGWPPNLVIRGYGQYYDVLTPEGVLRCVVRGSLKRERRKTDLVAVGDRVEVRRVAPGEGVIEAVAPRTRALSRRARGAEDAEQVIVANLDQLVAVFAVAQPEPSLPMLDRFLVIAEAQEIPAVVCVNKIDLDDGAKRRLFDPYRRAGYRVVETSALTGAGLEELWSCLAGKLSALAGPSGVGKSSLVKAFRPDLDIRIGELSEATGRGRHTTTVTSLIQLDEQTFIADTPGIGTLGLWGVESSELDRCFPEFRPYLGACYYADCRHLAEPGCAVRAAVESGAIDAGRYASYQGLLEQLMEEERAEGWRRSRR</sequence>
<evidence type="ECO:0000256" key="3">
    <source>
        <dbReference type="ARBA" id="ARBA00022723"/>
    </source>
</evidence>
<organism evidence="13 14">
    <name type="scientific">Thermalbibacter longus</name>
    <dbReference type="NCBI Taxonomy" id="2951981"/>
    <lineage>
        <taxon>Bacteria</taxon>
        <taxon>Pseudomonadati</taxon>
        <taxon>Thermomicrobiota</taxon>
        <taxon>Thermomicrobia</taxon>
        <taxon>Thermomicrobiales</taxon>
        <taxon>Thermomicrobiaceae</taxon>
        <taxon>Thermalbibacter</taxon>
    </lineage>
</organism>
<evidence type="ECO:0000259" key="11">
    <source>
        <dbReference type="PROSITE" id="PS50936"/>
    </source>
</evidence>
<dbReference type="HAMAP" id="MF_01820">
    <property type="entry name" value="GTPase_RsgA"/>
    <property type="match status" value="1"/>
</dbReference>
<dbReference type="EC" id="3.6.1.-" evidence="10"/>
<evidence type="ECO:0000256" key="6">
    <source>
        <dbReference type="ARBA" id="ARBA00022801"/>
    </source>
</evidence>
<dbReference type="SUPFAM" id="SSF50249">
    <property type="entry name" value="Nucleic acid-binding proteins"/>
    <property type="match status" value="1"/>
</dbReference>
<feature type="binding site" evidence="10">
    <location>
        <position position="268"/>
    </location>
    <ligand>
        <name>Zn(2+)</name>
        <dbReference type="ChEBI" id="CHEBI:29105"/>
    </ligand>
</feature>
<keyword evidence="7 10" id="KW-0862">Zinc</keyword>
<dbReference type="EMBL" id="JAMSLR010000012">
    <property type="protein sequence ID" value="MCM8750212.1"/>
    <property type="molecule type" value="Genomic_DNA"/>
</dbReference>
<dbReference type="PROSITE" id="PS51721">
    <property type="entry name" value="G_CP"/>
    <property type="match status" value="1"/>
</dbReference>
<protein>
    <recommendedName>
        <fullName evidence="10">Small ribosomal subunit biogenesis GTPase RsgA</fullName>
        <ecNumber evidence="10">3.6.1.-</ecNumber>
    </recommendedName>
</protein>
<dbReference type="RefSeq" id="WP_284058000.1">
    <property type="nucleotide sequence ID" value="NZ_JAMSLR010000012.1"/>
</dbReference>
<keyword evidence="1 10" id="KW-0963">Cytoplasm</keyword>
<dbReference type="GO" id="GO:0046872">
    <property type="term" value="F:metal ion binding"/>
    <property type="evidence" value="ECO:0007669"/>
    <property type="project" value="UniProtKB-KW"/>
</dbReference>
<dbReference type="Pfam" id="PF16745">
    <property type="entry name" value="RsgA_N"/>
    <property type="match status" value="1"/>
</dbReference>
<dbReference type="InterPro" id="IPR012340">
    <property type="entry name" value="NA-bd_OB-fold"/>
</dbReference>
<comment type="subunit">
    <text evidence="10">Monomer. Associates with 30S ribosomal subunit, binds 16S rRNA.</text>
</comment>
<dbReference type="GO" id="GO:0019843">
    <property type="term" value="F:rRNA binding"/>
    <property type="evidence" value="ECO:0007669"/>
    <property type="project" value="UniProtKB-KW"/>
</dbReference>
<evidence type="ECO:0000256" key="8">
    <source>
        <dbReference type="ARBA" id="ARBA00022884"/>
    </source>
</evidence>
<accession>A0AA42BAW4</accession>
<dbReference type="Gene3D" id="2.40.50.140">
    <property type="entry name" value="Nucleic acid-binding proteins"/>
    <property type="match status" value="1"/>
</dbReference>
<keyword evidence="2 10" id="KW-0690">Ribosome biogenesis</keyword>
<dbReference type="CDD" id="cd01854">
    <property type="entry name" value="YjeQ_EngC"/>
    <property type="match status" value="1"/>
</dbReference>
<keyword evidence="4 10" id="KW-0699">rRNA-binding</keyword>
<comment type="similarity">
    <text evidence="10">Belongs to the TRAFAC class YlqF/YawG GTPase family. RsgA subfamily.</text>
</comment>
<evidence type="ECO:0000256" key="7">
    <source>
        <dbReference type="ARBA" id="ARBA00022833"/>
    </source>
</evidence>
<dbReference type="GO" id="GO:0003924">
    <property type="term" value="F:GTPase activity"/>
    <property type="evidence" value="ECO:0007669"/>
    <property type="project" value="UniProtKB-UniRule"/>
</dbReference>
<keyword evidence="6 10" id="KW-0378">Hydrolase</keyword>
<dbReference type="InterPro" id="IPR004881">
    <property type="entry name" value="Ribosome_biogen_GTPase_RsgA"/>
</dbReference>
<keyword evidence="3 10" id="KW-0479">Metal-binding</keyword>
<dbReference type="GO" id="GO:0005525">
    <property type="term" value="F:GTP binding"/>
    <property type="evidence" value="ECO:0007669"/>
    <property type="project" value="UniProtKB-UniRule"/>
</dbReference>
<dbReference type="Pfam" id="PF03193">
    <property type="entry name" value="RsgA_GTPase"/>
    <property type="match status" value="1"/>
</dbReference>
<comment type="cofactor">
    <cofactor evidence="10">
        <name>Zn(2+)</name>
        <dbReference type="ChEBI" id="CHEBI:29105"/>
    </cofactor>
    <text evidence="10">Binds 1 zinc ion per subunit.</text>
</comment>
<name>A0AA42BAW4_9BACT</name>
<dbReference type="PANTHER" id="PTHR32120">
    <property type="entry name" value="SMALL RIBOSOMAL SUBUNIT BIOGENESIS GTPASE RSGA"/>
    <property type="match status" value="1"/>
</dbReference>
<feature type="domain" description="CP-type G" evidence="12">
    <location>
        <begin position="80"/>
        <end position="237"/>
    </location>
</feature>
<feature type="binding site" evidence="10">
    <location>
        <position position="266"/>
    </location>
    <ligand>
        <name>Zn(2+)</name>
        <dbReference type="ChEBI" id="CHEBI:29105"/>
    </ligand>
</feature>
<feature type="binding site" evidence="10">
    <location>
        <position position="261"/>
    </location>
    <ligand>
        <name>Zn(2+)</name>
        <dbReference type="ChEBI" id="CHEBI:29105"/>
    </ligand>
</feature>
<dbReference type="InterPro" id="IPR031944">
    <property type="entry name" value="RsgA_N"/>
</dbReference>
<dbReference type="PROSITE" id="PS50936">
    <property type="entry name" value="ENGC_GTPASE"/>
    <property type="match status" value="1"/>
</dbReference>
<feature type="binding site" evidence="10">
    <location>
        <position position="274"/>
    </location>
    <ligand>
        <name>Zn(2+)</name>
        <dbReference type="ChEBI" id="CHEBI:29105"/>
    </ligand>
</feature>
<dbReference type="GO" id="GO:0042274">
    <property type="term" value="P:ribosomal small subunit biogenesis"/>
    <property type="evidence" value="ECO:0007669"/>
    <property type="project" value="UniProtKB-UniRule"/>
</dbReference>
<evidence type="ECO:0000256" key="1">
    <source>
        <dbReference type="ARBA" id="ARBA00022490"/>
    </source>
</evidence>
<dbReference type="NCBIfam" id="TIGR00157">
    <property type="entry name" value="ribosome small subunit-dependent GTPase A"/>
    <property type="match status" value="1"/>
</dbReference>
<dbReference type="Proteomes" id="UP001165306">
    <property type="component" value="Unassembled WGS sequence"/>
</dbReference>
<feature type="binding site" evidence="10">
    <location>
        <begin position="129"/>
        <end position="132"/>
    </location>
    <ligand>
        <name>GTP</name>
        <dbReference type="ChEBI" id="CHEBI:37565"/>
    </ligand>
</feature>
<keyword evidence="14" id="KW-1185">Reference proteome</keyword>
<dbReference type="Gene3D" id="1.10.40.50">
    <property type="entry name" value="Probable gtpase engc, domain 3"/>
    <property type="match status" value="1"/>
</dbReference>
<gene>
    <name evidence="10 13" type="primary">rsgA</name>
    <name evidence="13" type="ORF">NET02_13750</name>
</gene>
<reference evidence="13" key="1">
    <citation type="submission" date="2022-06" db="EMBL/GenBank/DDBJ databases">
        <title>CFH 74404 Thermomicrobiaceae sp.</title>
        <authorList>
            <person name="Ming H."/>
            <person name="Li W.-J."/>
            <person name="Zhao Z."/>
        </authorList>
    </citation>
    <scope>NUCLEOTIDE SEQUENCE</scope>
    <source>
        <strain evidence="13">CFH 74404</strain>
    </source>
</reference>
<evidence type="ECO:0000259" key="12">
    <source>
        <dbReference type="PROSITE" id="PS51721"/>
    </source>
</evidence>
<dbReference type="InterPro" id="IPR010914">
    <property type="entry name" value="RsgA_GTPase_dom"/>
</dbReference>
<dbReference type="Gene3D" id="3.40.50.300">
    <property type="entry name" value="P-loop containing nucleotide triphosphate hydrolases"/>
    <property type="match status" value="1"/>
</dbReference>
<dbReference type="InterPro" id="IPR027417">
    <property type="entry name" value="P-loop_NTPase"/>
</dbReference>
<keyword evidence="9 10" id="KW-0342">GTP-binding</keyword>
<keyword evidence="8 10" id="KW-0694">RNA-binding</keyword>
<dbReference type="PANTHER" id="PTHR32120:SF11">
    <property type="entry name" value="SMALL RIBOSOMAL SUBUNIT BIOGENESIS GTPASE RSGA 1, MITOCHONDRIAL-RELATED"/>
    <property type="match status" value="1"/>
</dbReference>
<keyword evidence="5 10" id="KW-0547">Nucleotide-binding</keyword>
<evidence type="ECO:0000313" key="13">
    <source>
        <dbReference type="EMBL" id="MCM8750212.1"/>
    </source>
</evidence>
<evidence type="ECO:0000256" key="5">
    <source>
        <dbReference type="ARBA" id="ARBA00022741"/>
    </source>
</evidence>
<evidence type="ECO:0000256" key="2">
    <source>
        <dbReference type="ARBA" id="ARBA00022517"/>
    </source>
</evidence>
<feature type="domain" description="EngC GTPase" evidence="11">
    <location>
        <begin position="89"/>
        <end position="235"/>
    </location>
</feature>